<evidence type="ECO:0000313" key="2">
    <source>
        <dbReference type="EMBL" id="KAL1880717.1"/>
    </source>
</evidence>
<feature type="compositionally biased region" description="Basic and acidic residues" evidence="1">
    <location>
        <begin position="309"/>
        <end position="327"/>
    </location>
</feature>
<feature type="compositionally biased region" description="Basic and acidic residues" evidence="1">
    <location>
        <begin position="865"/>
        <end position="876"/>
    </location>
</feature>
<feature type="region of interest" description="Disordered" evidence="1">
    <location>
        <begin position="165"/>
        <end position="292"/>
    </location>
</feature>
<feature type="compositionally biased region" description="Basic and acidic residues" evidence="1">
    <location>
        <begin position="618"/>
        <end position="631"/>
    </location>
</feature>
<comment type="caution">
    <text evidence="2">The sequence shown here is derived from an EMBL/GenBank/DDBJ whole genome shotgun (WGS) entry which is preliminary data.</text>
</comment>
<feature type="region of interest" description="Disordered" evidence="1">
    <location>
        <begin position="1"/>
        <end position="140"/>
    </location>
</feature>
<accession>A0ABR3XYL4</accession>
<reference evidence="2 3" key="1">
    <citation type="journal article" date="2024" name="IMA Fungus">
        <title>IMA Genome - F19 : A genome assembly and annotation guide to empower mycologists, including annotated draft genome sequences of Ceratocystis pirilliformis, Diaporthe australafricana, Fusarium ophioides, Paecilomyces lecythidis, and Sporothrix stenoceras.</title>
        <authorList>
            <person name="Aylward J."/>
            <person name="Wilson A.M."/>
            <person name="Visagie C.M."/>
            <person name="Spraker J."/>
            <person name="Barnes I."/>
            <person name="Buitendag C."/>
            <person name="Ceriani C."/>
            <person name="Del Mar Angel L."/>
            <person name="du Plessis D."/>
            <person name="Fuchs T."/>
            <person name="Gasser K."/>
            <person name="Kramer D."/>
            <person name="Li W."/>
            <person name="Munsamy K."/>
            <person name="Piso A."/>
            <person name="Price J.L."/>
            <person name="Sonnekus B."/>
            <person name="Thomas C."/>
            <person name="van der Nest A."/>
            <person name="van Dijk A."/>
            <person name="van Heerden A."/>
            <person name="van Vuuren N."/>
            <person name="Yilmaz N."/>
            <person name="Duong T.A."/>
            <person name="van der Merwe N.A."/>
            <person name="Wingfield M.J."/>
            <person name="Wingfield B.D."/>
        </authorList>
    </citation>
    <scope>NUCLEOTIDE SEQUENCE [LARGE SCALE GENOMIC DNA]</scope>
    <source>
        <strain evidence="2 3">CMW 18300</strain>
    </source>
</reference>
<dbReference type="Proteomes" id="UP001583177">
    <property type="component" value="Unassembled WGS sequence"/>
</dbReference>
<feature type="region of interest" description="Disordered" evidence="1">
    <location>
        <begin position="307"/>
        <end position="450"/>
    </location>
</feature>
<feature type="compositionally biased region" description="Acidic residues" evidence="1">
    <location>
        <begin position="898"/>
        <end position="913"/>
    </location>
</feature>
<evidence type="ECO:0000256" key="1">
    <source>
        <dbReference type="SAM" id="MobiDB-lite"/>
    </source>
</evidence>
<proteinExistence type="predicted"/>
<feature type="compositionally biased region" description="Basic and acidic residues" evidence="1">
    <location>
        <begin position="39"/>
        <end position="53"/>
    </location>
</feature>
<feature type="region of interest" description="Disordered" evidence="1">
    <location>
        <begin position="1047"/>
        <end position="1067"/>
    </location>
</feature>
<feature type="compositionally biased region" description="Basic and acidic residues" evidence="1">
    <location>
        <begin position="376"/>
        <end position="389"/>
    </location>
</feature>
<gene>
    <name evidence="2" type="ORF">Daus18300_001331</name>
</gene>
<feature type="compositionally biased region" description="Basic and acidic residues" evidence="1">
    <location>
        <begin position="888"/>
        <end position="897"/>
    </location>
</feature>
<feature type="compositionally biased region" description="Basic and acidic residues" evidence="1">
    <location>
        <begin position="354"/>
        <end position="366"/>
    </location>
</feature>
<sequence>MSSWGPPARMPTIIDLTSDDDDIPASKTIDLTSLDEPEISNHDSLESKVKVEDQSSPLAISSSTESGESSPKVPQDYETSLTESNHTDAGELSPRNPGHEDDSSSEDNLTLNEILARKRKRNHVSDDVGPSQSQPIDAAVPITREALGSLVGSQPLKPGFAEFFHKPLVNEPSPLGTQRNDNSGVQQESQAAENSNRHILNVDREELFGNEEEEEKKRKKHRRELRTLEKESANRQVQLDQQILSGPVPSGGVSETARNEFRTSGASIPSQPLDDTEIQRPRKRLKPSRREAVAEISSFAVGPNTIRNKLADADRRQCDGTKAKGGERSSSVVNKAAGIGRSTTRHRPGGLQRNRWEKAAVHERSQKKPASRLLKKLQDVDRGRSDRQQGGKKHPVAAQNEWEQWERGGSRPANVASQQRFENNPSQRPPPRRNQGLHEARGGLNGLVPGATAYRLPLESDFGQNEPVEQDEGFQEPQELPDVYLEEPQMVDNSVGQQESRSVQPKLNTTHLASRVKQLQPTKSFNNQTNDLEDVRTFFKDRYAESAQKRKTILVDSVPADLGKPSYAARRQMVQRNAGGGSGPNRRKGIKDNNAKRTLYRQRAIESKRQVLQSQVDDEFRHESKEDRERRVEAGLAELRRKFERNDQKREAQKSQGLLTVDFLEDIEDTGPIDRLPATAAKGKQRGIPVSEALEPGATILLYAVYTSDAVEKGVSFDDKNMKRLADQFLKKEDANKHAEEVLRNDRLHDSQLVSIQFRVGPEDGLFFGIKELADGKTVMCMVQSERQICGELNLRDIFVEKALKEVYSPRFDVFYITVTPKVFLEEKKAEAGGDKKKKVKAGGHKEKKPEAKAPSPVAEEETEPGDKENVDEDSRSLFSDTPDPEPEAARDDGDKDEKEDEDADEDEDEGSDADSVNTDITISPSEPGGNLGSLSWKDVEYLHEHVDGFTTLELANKEAVKVARELWKPKGSRMDPWLYYRYSIEPSLNEVRAKELDVEAAELEFEVPDFEGHVEMRPWPFIYSKVFVEETRLEGPRDIGNYIVMDNGEESDRHDGQDGAEDGGDG</sequence>
<evidence type="ECO:0000313" key="3">
    <source>
        <dbReference type="Proteomes" id="UP001583177"/>
    </source>
</evidence>
<feature type="region of interest" description="Disordered" evidence="1">
    <location>
        <begin position="834"/>
        <end position="933"/>
    </location>
</feature>
<organism evidence="2 3">
    <name type="scientific">Diaporthe australafricana</name>
    <dbReference type="NCBI Taxonomy" id="127596"/>
    <lineage>
        <taxon>Eukaryota</taxon>
        <taxon>Fungi</taxon>
        <taxon>Dikarya</taxon>
        <taxon>Ascomycota</taxon>
        <taxon>Pezizomycotina</taxon>
        <taxon>Sordariomycetes</taxon>
        <taxon>Sordariomycetidae</taxon>
        <taxon>Diaporthales</taxon>
        <taxon>Diaporthaceae</taxon>
        <taxon>Diaporthe</taxon>
    </lineage>
</organism>
<feature type="compositionally biased region" description="Polar residues" evidence="1">
    <location>
        <begin position="175"/>
        <end position="198"/>
    </location>
</feature>
<keyword evidence="3" id="KW-1185">Reference proteome</keyword>
<feature type="region of interest" description="Disordered" evidence="1">
    <location>
        <begin position="575"/>
        <end position="597"/>
    </location>
</feature>
<protein>
    <submittedName>
        <fullName evidence="2">Uncharacterized protein</fullName>
    </submittedName>
</protein>
<feature type="region of interest" description="Disordered" evidence="1">
    <location>
        <begin position="611"/>
        <end position="631"/>
    </location>
</feature>
<feature type="compositionally biased region" description="Low complexity" evidence="1">
    <location>
        <begin position="61"/>
        <end position="70"/>
    </location>
</feature>
<feature type="compositionally biased region" description="Polar residues" evidence="1">
    <location>
        <begin position="234"/>
        <end position="244"/>
    </location>
</feature>
<name>A0ABR3XYL4_9PEZI</name>
<dbReference type="EMBL" id="JAWRVE010000007">
    <property type="protein sequence ID" value="KAL1880717.1"/>
    <property type="molecule type" value="Genomic_DNA"/>
</dbReference>